<evidence type="ECO:0000313" key="4">
    <source>
        <dbReference type="Proteomes" id="UP000075901"/>
    </source>
</evidence>
<keyword evidence="4" id="KW-1185">Reference proteome</keyword>
<dbReference type="GO" id="GO:0005783">
    <property type="term" value="C:endoplasmic reticulum"/>
    <property type="evidence" value="ECO:0007669"/>
    <property type="project" value="TreeGrafter"/>
</dbReference>
<dbReference type="PANTHER" id="PTHR10050">
    <property type="entry name" value="DOLICHYL-PHOSPHATE-MANNOSE--PROTEIN MANNOSYLTRANSFERASE"/>
    <property type="match status" value="1"/>
</dbReference>
<dbReference type="AlphaFoldDB" id="A0A182S6D5"/>
<dbReference type="GO" id="GO:0004169">
    <property type="term" value="F:dolichyl-phosphate-mannose-protein mannosyltransferase activity"/>
    <property type="evidence" value="ECO:0007669"/>
    <property type="project" value="TreeGrafter"/>
</dbReference>
<dbReference type="UniPathway" id="UPA00378"/>
<dbReference type="Proteomes" id="UP000075901">
    <property type="component" value="Unassembled WGS sequence"/>
</dbReference>
<evidence type="ECO:0000256" key="1">
    <source>
        <dbReference type="SAM" id="Phobius"/>
    </source>
</evidence>
<proteinExistence type="predicted"/>
<sequence>GQFFSGSEHRVYLLGNPIIWWSNLVFLALFLIIFGVEIIRYQRNAAPGPMTTGNATGPSSSTDDATKWQLLRASLWLFGGWLIHYLPFYAMGRVLYFHHYFPALVFNSMLAGKCPPNSECPTQCHCLLH</sequence>
<dbReference type="InterPro" id="IPR027005">
    <property type="entry name" value="PMT-like"/>
</dbReference>
<protein>
    <recommendedName>
        <fullName evidence="2">Protein O-mannosyl-transferase C-terminal four TM domain-containing protein</fullName>
    </recommendedName>
</protein>
<feature type="domain" description="Protein O-mannosyl-transferase C-terminal four TM" evidence="2">
    <location>
        <begin position="6"/>
        <end position="112"/>
    </location>
</feature>
<feature type="transmembrane region" description="Helical" evidence="1">
    <location>
        <begin position="18"/>
        <end position="39"/>
    </location>
</feature>
<dbReference type="VEuPathDB" id="VectorBase:AMAM000563"/>
<accession>A0A182S6D5</accession>
<reference evidence="3" key="2">
    <citation type="submission" date="2020-05" db="UniProtKB">
        <authorList>
            <consortium name="EnsemblMetazoa"/>
        </authorList>
    </citation>
    <scope>IDENTIFICATION</scope>
    <source>
        <strain evidence="3">maculatus3</strain>
    </source>
</reference>
<evidence type="ECO:0000313" key="3">
    <source>
        <dbReference type="EnsemblMetazoa" id="AMAM000563-PA"/>
    </source>
</evidence>
<name>A0A182S6D5_9DIPT</name>
<evidence type="ECO:0000259" key="2">
    <source>
        <dbReference type="Pfam" id="PF16192"/>
    </source>
</evidence>
<keyword evidence="1" id="KW-0472">Membrane</keyword>
<dbReference type="EnsemblMetazoa" id="AMAM000563-RA">
    <property type="protein sequence ID" value="AMAM000563-PA"/>
    <property type="gene ID" value="AMAM000563"/>
</dbReference>
<keyword evidence="1" id="KW-0812">Transmembrane</keyword>
<dbReference type="Pfam" id="PF16192">
    <property type="entry name" value="PMT_4TMC"/>
    <property type="match status" value="1"/>
</dbReference>
<dbReference type="PANTHER" id="PTHR10050:SF46">
    <property type="entry name" value="PROTEIN O-MANNOSYL-TRANSFERASE 2"/>
    <property type="match status" value="1"/>
</dbReference>
<feature type="transmembrane region" description="Helical" evidence="1">
    <location>
        <begin position="75"/>
        <end position="96"/>
    </location>
</feature>
<organism evidence="3 4">
    <name type="scientific">Anopheles maculatus</name>
    <dbReference type="NCBI Taxonomy" id="74869"/>
    <lineage>
        <taxon>Eukaryota</taxon>
        <taxon>Metazoa</taxon>
        <taxon>Ecdysozoa</taxon>
        <taxon>Arthropoda</taxon>
        <taxon>Hexapoda</taxon>
        <taxon>Insecta</taxon>
        <taxon>Pterygota</taxon>
        <taxon>Neoptera</taxon>
        <taxon>Endopterygota</taxon>
        <taxon>Diptera</taxon>
        <taxon>Nematocera</taxon>
        <taxon>Culicoidea</taxon>
        <taxon>Culicidae</taxon>
        <taxon>Anophelinae</taxon>
        <taxon>Anopheles</taxon>
        <taxon>Anopheles maculatus group</taxon>
    </lineage>
</organism>
<reference evidence="4" key="1">
    <citation type="submission" date="2013-09" db="EMBL/GenBank/DDBJ databases">
        <title>The Genome Sequence of Anopheles maculatus species B.</title>
        <authorList>
            <consortium name="The Broad Institute Genomics Platform"/>
            <person name="Neafsey D.E."/>
            <person name="Besansky N."/>
            <person name="Howell P."/>
            <person name="Walton C."/>
            <person name="Young S.K."/>
            <person name="Zeng Q."/>
            <person name="Gargeya S."/>
            <person name="Fitzgerald M."/>
            <person name="Haas B."/>
            <person name="Abouelleil A."/>
            <person name="Allen A.W."/>
            <person name="Alvarado L."/>
            <person name="Arachchi H.M."/>
            <person name="Berlin A.M."/>
            <person name="Chapman S.B."/>
            <person name="Gainer-Dewar J."/>
            <person name="Goldberg J."/>
            <person name="Griggs A."/>
            <person name="Gujja S."/>
            <person name="Hansen M."/>
            <person name="Howarth C."/>
            <person name="Imamovic A."/>
            <person name="Ireland A."/>
            <person name="Larimer J."/>
            <person name="McCowan C."/>
            <person name="Murphy C."/>
            <person name="Pearson M."/>
            <person name="Poon T.W."/>
            <person name="Priest M."/>
            <person name="Roberts A."/>
            <person name="Saif S."/>
            <person name="Shea T."/>
            <person name="Sisk P."/>
            <person name="Sykes S."/>
            <person name="Wortman J."/>
            <person name="Nusbaum C."/>
            <person name="Birren B."/>
        </authorList>
    </citation>
    <scope>NUCLEOTIDE SEQUENCE [LARGE SCALE GENOMIC DNA]</scope>
    <source>
        <strain evidence="4">maculatus3</strain>
    </source>
</reference>
<keyword evidence="1" id="KW-1133">Transmembrane helix</keyword>
<dbReference type="InterPro" id="IPR032421">
    <property type="entry name" value="PMT_4TMC"/>
</dbReference>